<dbReference type="RefSeq" id="WP_225566075.1">
    <property type="nucleotide sequence ID" value="NZ_JAIXCQ010000009.1"/>
</dbReference>
<keyword evidence="2" id="KW-1185">Reference proteome</keyword>
<evidence type="ECO:0000313" key="1">
    <source>
        <dbReference type="EMBL" id="MCA5894312.1"/>
    </source>
</evidence>
<gene>
    <name evidence="1" type="ORF">LEP48_13275</name>
</gene>
<name>A0ABS7ZIK0_9MICO</name>
<protein>
    <submittedName>
        <fullName evidence="1">Uncharacterized protein</fullName>
    </submittedName>
</protein>
<evidence type="ECO:0000313" key="2">
    <source>
        <dbReference type="Proteomes" id="UP001319870"/>
    </source>
</evidence>
<proteinExistence type="predicted"/>
<accession>A0ABS7ZIK0</accession>
<organism evidence="1 2">
    <name type="scientific">Isoptericola luteus</name>
    <dbReference type="NCBI Taxonomy" id="2879484"/>
    <lineage>
        <taxon>Bacteria</taxon>
        <taxon>Bacillati</taxon>
        <taxon>Actinomycetota</taxon>
        <taxon>Actinomycetes</taxon>
        <taxon>Micrococcales</taxon>
        <taxon>Promicromonosporaceae</taxon>
        <taxon>Isoptericola</taxon>
    </lineage>
</organism>
<reference evidence="1 2" key="1">
    <citation type="submission" date="2021-09" db="EMBL/GenBank/DDBJ databases">
        <title>Isoptericola luteus sp. nov., a novel bacterium isolated from Harbin, the capital city of Heilongjiang province.</title>
        <authorList>
            <person name="Li J."/>
        </authorList>
    </citation>
    <scope>NUCLEOTIDE SEQUENCE [LARGE SCALE GENOMIC DNA]</scope>
    <source>
        <strain evidence="1 2">NEAU-Y5</strain>
    </source>
</reference>
<comment type="caution">
    <text evidence="1">The sequence shown here is derived from an EMBL/GenBank/DDBJ whole genome shotgun (WGS) entry which is preliminary data.</text>
</comment>
<dbReference type="EMBL" id="JAIXCQ010000009">
    <property type="protein sequence ID" value="MCA5894312.1"/>
    <property type="molecule type" value="Genomic_DNA"/>
</dbReference>
<dbReference type="Proteomes" id="UP001319870">
    <property type="component" value="Unassembled WGS sequence"/>
</dbReference>
<sequence length="192" mass="21783">MRDDHDRKTASMVGIRIHDVGYWDLHNFGNEPREWDYGDWHHAVMGVELQTASGPISVLWTNTFYPYGVEVFTEPMRTFLRLRQDGPERWSVTDHREWQVRAGQPVTAVETLWERLDLGPASDSNGRIVEPARTVDLPVALRLDFPAGPVWLVAGIPTEDGTVSTTGDEIVVAFTTEAMLRFGFPASNFTRR</sequence>